<evidence type="ECO:0000313" key="1">
    <source>
        <dbReference type="EMBL" id="CAH1603301.1"/>
    </source>
</evidence>
<gene>
    <name evidence="1" type="ORF">THF1A12_70024</name>
</gene>
<protein>
    <submittedName>
        <fullName evidence="1">Uncharacterized protein</fullName>
    </submittedName>
</protein>
<name>A0AAU9R036_9VIBR</name>
<dbReference type="AlphaFoldDB" id="A0AAU9R036"/>
<organism evidence="1 2">
    <name type="scientific">Vibrio jasicida</name>
    <dbReference type="NCBI Taxonomy" id="766224"/>
    <lineage>
        <taxon>Bacteria</taxon>
        <taxon>Pseudomonadati</taxon>
        <taxon>Pseudomonadota</taxon>
        <taxon>Gammaproteobacteria</taxon>
        <taxon>Vibrionales</taxon>
        <taxon>Vibrionaceae</taxon>
        <taxon>Vibrio</taxon>
    </lineage>
</organism>
<proteinExistence type="predicted"/>
<reference evidence="1" key="1">
    <citation type="submission" date="2022-01" db="EMBL/GenBank/DDBJ databases">
        <authorList>
            <person name="Lagorce A."/>
        </authorList>
    </citation>
    <scope>NUCLEOTIDE SEQUENCE</scope>
    <source>
        <strain evidence="1">Th15_F1_A12</strain>
    </source>
</reference>
<dbReference type="EMBL" id="CAKMUD010000127">
    <property type="protein sequence ID" value="CAH1603301.1"/>
    <property type="molecule type" value="Genomic_DNA"/>
</dbReference>
<sequence length="42" mass="5204">MLTFAKRSQYTWQLDYHRDNYCIYQRLFMQFIPNEIPIKSSG</sequence>
<accession>A0AAU9R036</accession>
<comment type="caution">
    <text evidence="1">The sequence shown here is derived from an EMBL/GenBank/DDBJ whole genome shotgun (WGS) entry which is preliminary data.</text>
</comment>
<evidence type="ECO:0000313" key="2">
    <source>
        <dbReference type="Proteomes" id="UP001295462"/>
    </source>
</evidence>
<dbReference type="Proteomes" id="UP001295462">
    <property type="component" value="Unassembled WGS sequence"/>
</dbReference>